<reference evidence="1 2" key="1">
    <citation type="submission" date="2022-06" db="EMBL/GenBank/DDBJ databases">
        <title>Pseudarthrobacter sp. strain RMG13 Genome sequencing and assembly.</title>
        <authorList>
            <person name="Kim I."/>
        </authorList>
    </citation>
    <scope>NUCLEOTIDE SEQUENCE [LARGE SCALE GENOMIC DNA]</scope>
    <source>
        <strain evidence="1 2">RMG13</strain>
    </source>
</reference>
<dbReference type="EMBL" id="JANCLV010000001">
    <property type="protein sequence ID" value="MCP8998153.1"/>
    <property type="molecule type" value="Genomic_DNA"/>
</dbReference>
<dbReference type="RefSeq" id="WP_254746591.1">
    <property type="nucleotide sequence ID" value="NZ_JANCLV010000001.1"/>
</dbReference>
<evidence type="ECO:0000313" key="1">
    <source>
        <dbReference type="EMBL" id="MCP8998153.1"/>
    </source>
</evidence>
<evidence type="ECO:0008006" key="3">
    <source>
        <dbReference type="Google" id="ProtNLM"/>
    </source>
</evidence>
<dbReference type="Proteomes" id="UP001524318">
    <property type="component" value="Unassembled WGS sequence"/>
</dbReference>
<sequence>MQTKQHACFCDHCGRITNHVTHDVKADGGGQLIAKVQCVEHAGEAA</sequence>
<gene>
    <name evidence="1" type="ORF">NFC73_00165</name>
</gene>
<comment type="caution">
    <text evidence="1">The sequence shown here is derived from an EMBL/GenBank/DDBJ whole genome shotgun (WGS) entry which is preliminary data.</text>
</comment>
<protein>
    <recommendedName>
        <fullName evidence="3">Metallothionein</fullName>
    </recommendedName>
</protein>
<accession>A0ABT1LKC9</accession>
<organism evidence="1 2">
    <name type="scientific">Pseudarthrobacter humi</name>
    <dbReference type="NCBI Taxonomy" id="2952523"/>
    <lineage>
        <taxon>Bacteria</taxon>
        <taxon>Bacillati</taxon>
        <taxon>Actinomycetota</taxon>
        <taxon>Actinomycetes</taxon>
        <taxon>Micrococcales</taxon>
        <taxon>Micrococcaceae</taxon>
        <taxon>Pseudarthrobacter</taxon>
    </lineage>
</organism>
<name>A0ABT1LKC9_9MICC</name>
<keyword evidence="2" id="KW-1185">Reference proteome</keyword>
<evidence type="ECO:0000313" key="2">
    <source>
        <dbReference type="Proteomes" id="UP001524318"/>
    </source>
</evidence>
<proteinExistence type="predicted"/>